<dbReference type="EMBL" id="JACRSV010000002">
    <property type="protein sequence ID" value="MBC8559812.1"/>
    <property type="molecule type" value="Genomic_DNA"/>
</dbReference>
<dbReference type="InterPro" id="IPR027417">
    <property type="entry name" value="P-loop_NTPase"/>
</dbReference>
<evidence type="ECO:0000313" key="7">
    <source>
        <dbReference type="Proteomes" id="UP000610760"/>
    </source>
</evidence>
<protein>
    <submittedName>
        <fullName evidence="6">ATP-binding cassette domain-containing protein</fullName>
    </submittedName>
</protein>
<evidence type="ECO:0000259" key="5">
    <source>
        <dbReference type="PROSITE" id="PS50893"/>
    </source>
</evidence>
<feature type="domain" description="ABC transporter" evidence="5">
    <location>
        <begin position="8"/>
        <end position="448"/>
    </location>
</feature>
<feature type="coiled-coil region" evidence="4">
    <location>
        <begin position="209"/>
        <end position="236"/>
    </location>
</feature>
<dbReference type="Proteomes" id="UP000610760">
    <property type="component" value="Unassembled WGS sequence"/>
</dbReference>
<keyword evidence="2" id="KW-0547">Nucleotide-binding</keyword>
<name>A0A926E2G8_9FIRM</name>
<dbReference type="InterPro" id="IPR013563">
    <property type="entry name" value="Oligopep_ABC_C"/>
</dbReference>
<dbReference type="PROSITE" id="PS50893">
    <property type="entry name" value="ABC_TRANSPORTER_2"/>
    <property type="match status" value="1"/>
</dbReference>
<dbReference type="SMART" id="SM00382">
    <property type="entry name" value="AAA"/>
    <property type="match status" value="1"/>
</dbReference>
<reference evidence="6" key="1">
    <citation type="submission" date="2020-08" db="EMBL/GenBank/DDBJ databases">
        <title>Genome public.</title>
        <authorList>
            <person name="Liu C."/>
            <person name="Sun Q."/>
        </authorList>
    </citation>
    <scope>NUCLEOTIDE SEQUENCE</scope>
    <source>
        <strain evidence="6">NSJ-33</strain>
    </source>
</reference>
<feature type="coiled-coil region" evidence="4">
    <location>
        <begin position="98"/>
        <end position="125"/>
    </location>
</feature>
<accession>A0A926E2G8</accession>
<dbReference type="InterPro" id="IPR050319">
    <property type="entry name" value="ABC_transp_ATP-bind"/>
</dbReference>
<dbReference type="PANTHER" id="PTHR43776">
    <property type="entry name" value="TRANSPORT ATP-BINDING PROTEIN"/>
    <property type="match status" value="1"/>
</dbReference>
<dbReference type="GO" id="GO:0055085">
    <property type="term" value="P:transmembrane transport"/>
    <property type="evidence" value="ECO:0007669"/>
    <property type="project" value="UniProtKB-ARBA"/>
</dbReference>
<dbReference type="NCBIfam" id="TIGR01727">
    <property type="entry name" value="oligo_HPY"/>
    <property type="match status" value="1"/>
</dbReference>
<dbReference type="Gene3D" id="3.40.50.300">
    <property type="entry name" value="P-loop containing nucleotide triphosphate hydrolases"/>
    <property type="match status" value="2"/>
</dbReference>
<dbReference type="InterPro" id="IPR003439">
    <property type="entry name" value="ABC_transporter-like_ATP-bd"/>
</dbReference>
<dbReference type="PROSITE" id="PS00211">
    <property type="entry name" value="ABC_TRANSPORTER_1"/>
    <property type="match status" value="1"/>
</dbReference>
<keyword evidence="3 6" id="KW-0067">ATP-binding</keyword>
<dbReference type="Pfam" id="PF00005">
    <property type="entry name" value="ABC_tran"/>
    <property type="match status" value="2"/>
</dbReference>
<gene>
    <name evidence="6" type="ORF">H8710_06975</name>
</gene>
<dbReference type="AlphaFoldDB" id="A0A926E2G8"/>
<evidence type="ECO:0000256" key="4">
    <source>
        <dbReference type="SAM" id="Coils"/>
    </source>
</evidence>
<evidence type="ECO:0000313" key="6">
    <source>
        <dbReference type="EMBL" id="MBC8559812.1"/>
    </source>
</evidence>
<dbReference type="InterPro" id="IPR017871">
    <property type="entry name" value="ABC_transporter-like_CS"/>
</dbReference>
<organism evidence="6 7">
    <name type="scientific">Fumia xinanensis</name>
    <dbReference type="NCBI Taxonomy" id="2763659"/>
    <lineage>
        <taxon>Bacteria</taxon>
        <taxon>Bacillati</taxon>
        <taxon>Bacillota</taxon>
        <taxon>Clostridia</taxon>
        <taxon>Eubacteriales</taxon>
        <taxon>Oscillospiraceae</taxon>
        <taxon>Fumia</taxon>
    </lineage>
</organism>
<keyword evidence="7" id="KW-1185">Reference proteome</keyword>
<dbReference type="PANTHER" id="PTHR43776:SF8">
    <property type="entry name" value="ABC TRANSPORTER, ATP-BINDING PROTEIN"/>
    <property type="match status" value="1"/>
</dbReference>
<dbReference type="SUPFAM" id="SSF52540">
    <property type="entry name" value="P-loop containing nucleoside triphosphate hydrolases"/>
    <property type="match status" value="2"/>
</dbReference>
<evidence type="ECO:0000256" key="3">
    <source>
        <dbReference type="ARBA" id="ARBA00022840"/>
    </source>
</evidence>
<dbReference type="GO" id="GO:0016887">
    <property type="term" value="F:ATP hydrolysis activity"/>
    <property type="evidence" value="ECO:0007669"/>
    <property type="project" value="InterPro"/>
</dbReference>
<sequence>MEQKKVLLRISNLKQYFPLKKTSFKDKETLYVKANDGISLEIYEGETFGLVGESGCGKSTFGRTLLQLYHQTDGKTMYYGRSLDDLAPRYVQDILKNLPQRKTEMEKLREKYAKLDAEYQTLSEEEKIHRHDERELAKKEADDAFLDIVQLIGGLLISDDLEAVSALFMEGYRIAAEIRDKRGELSELQLDADVFADAVKQRDKSGKDASSQKRRLRELQARMEGKKAEIREREKALGEKKFAIEALREQYREDPQYKEYDHYRDDGIDLAKLNYREMRMLRKDLQLIFQDPYSSLNPRMTVGQIIGEGLLAHRFYKKDDDRMQNYVMKVMEECGLAPYMLHRYPHQFSGGQRQRIGIARSLALNPKFVVCDEAVSALDVSIQSQVINLLLDLKEKEHLTYLFISHDLSVVKYISDRIGVMYLGVIVELAPAADIFAHPRHPYTEALLSAIPTTDQGEKKETILLTGDIPSPVKPPKGCKFHTRCPYATQICKEATPSLLEVSPGHFVACHHRSDTDVLAMSRKVSVQNQGKSRRKEEE</sequence>
<dbReference type="Pfam" id="PF08352">
    <property type="entry name" value="oligo_HPY"/>
    <property type="match status" value="1"/>
</dbReference>
<proteinExistence type="predicted"/>
<dbReference type="GO" id="GO:0015833">
    <property type="term" value="P:peptide transport"/>
    <property type="evidence" value="ECO:0007669"/>
    <property type="project" value="InterPro"/>
</dbReference>
<keyword evidence="4" id="KW-0175">Coiled coil</keyword>
<comment type="caution">
    <text evidence="6">The sequence shown here is derived from an EMBL/GenBank/DDBJ whole genome shotgun (WGS) entry which is preliminary data.</text>
</comment>
<keyword evidence="1" id="KW-0813">Transport</keyword>
<dbReference type="InterPro" id="IPR003593">
    <property type="entry name" value="AAA+_ATPase"/>
</dbReference>
<evidence type="ECO:0000256" key="2">
    <source>
        <dbReference type="ARBA" id="ARBA00022741"/>
    </source>
</evidence>
<dbReference type="CDD" id="cd03257">
    <property type="entry name" value="ABC_NikE_OppD_transporters"/>
    <property type="match status" value="1"/>
</dbReference>
<evidence type="ECO:0000256" key="1">
    <source>
        <dbReference type="ARBA" id="ARBA00022448"/>
    </source>
</evidence>
<dbReference type="GO" id="GO:0005524">
    <property type="term" value="F:ATP binding"/>
    <property type="evidence" value="ECO:0007669"/>
    <property type="project" value="UniProtKB-KW"/>
</dbReference>